<dbReference type="EMBL" id="VUNN01000011">
    <property type="protein sequence ID" value="MSU06406.1"/>
    <property type="molecule type" value="Genomic_DNA"/>
</dbReference>
<dbReference type="InterPro" id="IPR005653">
    <property type="entry name" value="OstA-like_N"/>
</dbReference>
<dbReference type="Pfam" id="PF03968">
    <property type="entry name" value="LptD_N"/>
    <property type="match status" value="1"/>
</dbReference>
<feature type="non-terminal residue" evidence="2">
    <location>
        <position position="1"/>
    </location>
</feature>
<feature type="domain" description="Organic solvent tolerance-like N-terminal" evidence="1">
    <location>
        <begin position="75"/>
        <end position="152"/>
    </location>
</feature>
<keyword evidence="3" id="KW-1185">Reference proteome</keyword>
<evidence type="ECO:0000313" key="3">
    <source>
        <dbReference type="Proteomes" id="UP000460549"/>
    </source>
</evidence>
<evidence type="ECO:0000259" key="1">
    <source>
        <dbReference type="Pfam" id="PF03968"/>
    </source>
</evidence>
<gene>
    <name evidence="2" type="ORF">FYJ80_06375</name>
</gene>
<proteinExistence type="predicted"/>
<evidence type="ECO:0000313" key="2">
    <source>
        <dbReference type="EMBL" id="MSU06406.1"/>
    </source>
</evidence>
<comment type="caution">
    <text evidence="2">The sequence shown here is derived from an EMBL/GenBank/DDBJ whole genome shotgun (WGS) entry which is preliminary data.</text>
</comment>
<name>A0A7X2PCN8_9SPIO</name>
<organism evidence="2 3">
    <name type="scientific">Bullifex porci</name>
    <dbReference type="NCBI Taxonomy" id="2606638"/>
    <lineage>
        <taxon>Bacteria</taxon>
        <taxon>Pseudomonadati</taxon>
        <taxon>Spirochaetota</taxon>
        <taxon>Spirochaetia</taxon>
        <taxon>Spirochaetales</taxon>
        <taxon>Spirochaetaceae</taxon>
        <taxon>Bullifex</taxon>
    </lineage>
</organism>
<dbReference type="Proteomes" id="UP000460549">
    <property type="component" value="Unassembled WGS sequence"/>
</dbReference>
<protein>
    <recommendedName>
        <fullName evidence="1">Organic solvent tolerance-like N-terminal domain-containing protein</fullName>
    </recommendedName>
</protein>
<dbReference type="Gene3D" id="2.60.450.10">
    <property type="entry name" value="Lipopolysaccharide (LPS) transport protein A like domain"/>
    <property type="match status" value="1"/>
</dbReference>
<reference evidence="2 3" key="1">
    <citation type="submission" date="2019-08" db="EMBL/GenBank/DDBJ databases">
        <title>In-depth cultivation of the pig gut microbiome towards novel bacterial diversity and tailored functional studies.</title>
        <authorList>
            <person name="Wylensek D."/>
            <person name="Hitch T.C.A."/>
            <person name="Clavel T."/>
        </authorList>
    </citation>
    <scope>NUCLEOTIDE SEQUENCE [LARGE SCALE GENOMIC DNA]</scope>
    <source>
        <strain evidence="2 3">NM-380-WT-3C1</strain>
    </source>
</reference>
<accession>A0A7X2PCN8</accession>
<dbReference type="AlphaFoldDB" id="A0A7X2PCN8"/>
<sequence length="166" mass="18152">SLTNNAMVSAEGMEITADEIVLAGDDYSQITCTGAITIKDEEKGLLIKTSNLFYDRVAERLIISSWCEVSDSINELEASSFSVVYDLKNEILSLEMSARLLMNTDSDILNARAEKITFNRSENTLVLAGNASVDWNNNSYSSALLSIDLDSEEIRLEGKIKGAVNG</sequence>
<dbReference type="RefSeq" id="WP_154425379.1">
    <property type="nucleotide sequence ID" value="NZ_VUNN01000011.1"/>
</dbReference>